<dbReference type="Gene3D" id="1.20.120.1220">
    <property type="match status" value="1"/>
</dbReference>
<dbReference type="PATRIC" id="fig|879567.3.peg.1094"/>
<evidence type="ECO:0000313" key="14">
    <source>
        <dbReference type="Proteomes" id="UP000011724"/>
    </source>
</evidence>
<keyword evidence="14" id="KW-1185">Reference proteome</keyword>
<feature type="domain" description="Prepilin peptidase A24 N-terminal" evidence="12">
    <location>
        <begin position="15"/>
        <end position="95"/>
    </location>
</feature>
<dbReference type="Pfam" id="PF01478">
    <property type="entry name" value="Peptidase_A24"/>
    <property type="match status" value="1"/>
</dbReference>
<dbReference type="PANTHER" id="PTHR30487">
    <property type="entry name" value="TYPE 4 PREPILIN-LIKE PROTEINS LEADER PEPTIDE-PROCESSING ENZYME"/>
    <property type="match status" value="1"/>
</dbReference>
<dbReference type="PRINTS" id="PR00864">
    <property type="entry name" value="PREPILNPTASE"/>
</dbReference>
<dbReference type="GO" id="GO:0006465">
    <property type="term" value="P:signal peptide processing"/>
    <property type="evidence" value="ECO:0007669"/>
    <property type="project" value="TreeGrafter"/>
</dbReference>
<gene>
    <name evidence="13" type="ordered locus">BN4_11059</name>
</gene>
<feature type="transmembrane region" description="Helical" evidence="10">
    <location>
        <begin position="102"/>
        <end position="121"/>
    </location>
</feature>
<dbReference type="HOGENOM" id="CLU_057101_0_1_7"/>
<evidence type="ECO:0000256" key="3">
    <source>
        <dbReference type="ARBA" id="ARBA00022475"/>
    </source>
</evidence>
<dbReference type="eggNOG" id="COG1989">
    <property type="taxonomic scope" value="Bacteria"/>
</dbReference>
<feature type="transmembrane region" description="Helical" evidence="10">
    <location>
        <begin position="152"/>
        <end position="169"/>
    </location>
</feature>
<evidence type="ECO:0000256" key="5">
    <source>
        <dbReference type="ARBA" id="ARBA00022692"/>
    </source>
</evidence>
<reference evidence="13 14" key="1">
    <citation type="journal article" date="2013" name="PLoS ONE">
        <title>The first genomic and proteomic characterization of a deep-sea sulfate reducer: insights into the piezophilic lifestyle of Desulfovibrio piezophilus.</title>
        <authorList>
            <person name="Pradel N."/>
            <person name="Ji B."/>
            <person name="Gimenez G."/>
            <person name="Talla E."/>
            <person name="Lenoble P."/>
            <person name="Garel M."/>
            <person name="Tamburini C."/>
            <person name="Fourquet P."/>
            <person name="Lebrun R."/>
            <person name="Bertin P."/>
            <person name="Denis Y."/>
            <person name="Pophillat M."/>
            <person name="Barbe V."/>
            <person name="Ollivier B."/>
            <person name="Dolla A."/>
        </authorList>
    </citation>
    <scope>NUCLEOTIDE SEQUENCE [LARGE SCALE GENOMIC DNA]</scope>
    <source>
        <strain evidence="14">DSM 10523 / SB164P1</strain>
    </source>
</reference>
<keyword evidence="5 9" id="KW-0812">Transmembrane</keyword>
<comment type="function">
    <text evidence="9">Plays an essential role in type IV pili and type II pseudopili formation by proteolytically removing the leader sequence from substrate proteins and subsequently monomethylating the alpha-amino group of the newly exposed N-terminal phenylalanine.</text>
</comment>
<dbReference type="PANTHER" id="PTHR30487:SF0">
    <property type="entry name" value="PREPILIN LEADER PEPTIDASE_N-METHYLTRANSFERASE-RELATED"/>
    <property type="match status" value="1"/>
</dbReference>
<dbReference type="STRING" id="1322246.BN4_11059"/>
<dbReference type="BioCyc" id="DPIE1322246:BN4_RS05350-MONOMER"/>
<evidence type="ECO:0000259" key="11">
    <source>
        <dbReference type="Pfam" id="PF01478"/>
    </source>
</evidence>
<evidence type="ECO:0000256" key="8">
    <source>
        <dbReference type="RuleBase" id="RU003793"/>
    </source>
</evidence>
<evidence type="ECO:0000256" key="9">
    <source>
        <dbReference type="RuleBase" id="RU003794"/>
    </source>
</evidence>
<dbReference type="InterPro" id="IPR050882">
    <property type="entry name" value="Prepilin_peptidase/N-MTase"/>
</dbReference>
<evidence type="ECO:0000256" key="2">
    <source>
        <dbReference type="ARBA" id="ARBA00005801"/>
    </source>
</evidence>
<dbReference type="Proteomes" id="UP000011724">
    <property type="component" value="Chromosome"/>
</dbReference>
<keyword evidence="9" id="KW-0511">Multifunctional enzyme</keyword>
<proteinExistence type="inferred from homology"/>
<comment type="subcellular location">
    <subcellularLocation>
        <location evidence="1">Cell inner membrane</location>
        <topology evidence="1">Multi-pass membrane protein</topology>
    </subcellularLocation>
    <subcellularLocation>
        <location evidence="9">Cell membrane</location>
        <topology evidence="9">Multi-pass membrane protein</topology>
    </subcellularLocation>
</comment>
<keyword evidence="3" id="KW-1003">Cell membrane</keyword>
<evidence type="ECO:0000256" key="1">
    <source>
        <dbReference type="ARBA" id="ARBA00004429"/>
    </source>
</evidence>
<feature type="transmembrane region" description="Helical" evidence="10">
    <location>
        <begin position="6"/>
        <end position="28"/>
    </location>
</feature>
<evidence type="ECO:0000256" key="4">
    <source>
        <dbReference type="ARBA" id="ARBA00022519"/>
    </source>
</evidence>
<keyword evidence="9" id="KW-0378">Hydrolase</keyword>
<dbReference type="RefSeq" id="WP_015414347.1">
    <property type="nucleotide sequence ID" value="NC_020409.1"/>
</dbReference>
<keyword evidence="7 10" id="KW-0472">Membrane</keyword>
<dbReference type="EC" id="3.4.23.43" evidence="9"/>
<organism evidence="13 14">
    <name type="scientific">Pseudodesulfovibrio piezophilus (strain DSM 21447 / JCM 15486 / C1TLV30)</name>
    <name type="common">Desulfovibrio piezophilus</name>
    <dbReference type="NCBI Taxonomy" id="1322246"/>
    <lineage>
        <taxon>Bacteria</taxon>
        <taxon>Pseudomonadati</taxon>
        <taxon>Thermodesulfobacteriota</taxon>
        <taxon>Desulfovibrionia</taxon>
        <taxon>Desulfovibrionales</taxon>
        <taxon>Desulfovibrionaceae</taxon>
    </lineage>
</organism>
<evidence type="ECO:0000313" key="13">
    <source>
        <dbReference type="EMBL" id="CCH48296.1"/>
    </source>
</evidence>
<dbReference type="GO" id="GO:0005886">
    <property type="term" value="C:plasma membrane"/>
    <property type="evidence" value="ECO:0007669"/>
    <property type="project" value="UniProtKB-SubCell"/>
</dbReference>
<sequence>MDQLPPYFFYIAAAVIGLELGGLSSIFIQRWIDNVPICRPGRSICPACQSKLEWRDTLPIMSYFLLRGRCRHCQARIGAQYLLVEISCLAWSLALVNLHGFSLAWGIHLVLGTMLIAGSFIDFETFLLPDRITLGGTSLALATAFLLKTPGWQSAMIGCLVGALAFWVIERLYVWRGKFGVGLGDVKLMAMIGAMVGVEGLPVTIVLTGVLSYLALGIMALRMGRDVFAKPIPYGPFLSLGCMLSILYGKQILVWWGRM</sequence>
<evidence type="ECO:0000256" key="7">
    <source>
        <dbReference type="ARBA" id="ARBA00023136"/>
    </source>
</evidence>
<dbReference type="AlphaFoldDB" id="M1WJQ3"/>
<protein>
    <recommendedName>
        <fullName evidence="9">Prepilin leader peptidase/N-methyltransferase</fullName>
        <ecNumber evidence="9">2.1.1.-</ecNumber>
        <ecNumber evidence="9">3.4.23.43</ecNumber>
    </recommendedName>
</protein>
<comment type="catalytic activity">
    <reaction evidence="9">
        <text>Typically cleaves a -Gly-|-Phe- bond to release an N-terminal, basic peptide of 5-8 residues from type IV prepilin, and then N-methylates the new N-terminal amino group, the methyl donor being S-adenosyl-L-methionine.</text>
        <dbReference type="EC" id="3.4.23.43"/>
    </reaction>
</comment>
<accession>M1WJQ3</accession>
<keyword evidence="6 10" id="KW-1133">Transmembrane helix</keyword>
<dbReference type="OrthoDB" id="9789291at2"/>
<keyword evidence="9" id="KW-0808">Transferase</keyword>
<dbReference type="EMBL" id="FO203427">
    <property type="protein sequence ID" value="CCH48296.1"/>
    <property type="molecule type" value="Genomic_DNA"/>
</dbReference>
<feature type="transmembrane region" description="Helical" evidence="10">
    <location>
        <begin position="236"/>
        <end position="256"/>
    </location>
</feature>
<dbReference type="MEROPS" id="A24.019"/>
<dbReference type="InterPro" id="IPR000045">
    <property type="entry name" value="Prepilin_IV_endopep_pep"/>
</dbReference>
<comment type="similarity">
    <text evidence="2 8">Belongs to the peptidase A24 family.</text>
</comment>
<feature type="transmembrane region" description="Helical" evidence="10">
    <location>
        <begin position="190"/>
        <end position="216"/>
    </location>
</feature>
<dbReference type="InterPro" id="IPR014032">
    <property type="entry name" value="Peptidase_A24A_bac"/>
</dbReference>
<dbReference type="Pfam" id="PF06750">
    <property type="entry name" value="A24_N_bact"/>
    <property type="match status" value="1"/>
</dbReference>
<evidence type="ECO:0000259" key="12">
    <source>
        <dbReference type="Pfam" id="PF06750"/>
    </source>
</evidence>
<keyword evidence="4" id="KW-0997">Cell inner membrane</keyword>
<keyword evidence="9" id="KW-0489">Methyltransferase</keyword>
<dbReference type="GO" id="GO:0008168">
    <property type="term" value="F:methyltransferase activity"/>
    <property type="evidence" value="ECO:0007669"/>
    <property type="project" value="UniProtKB-KW"/>
</dbReference>
<evidence type="ECO:0000256" key="10">
    <source>
        <dbReference type="SAM" id="Phobius"/>
    </source>
</evidence>
<name>M1WJQ3_PSEP2</name>
<feature type="domain" description="Prepilin type IV endopeptidase peptidase" evidence="11">
    <location>
        <begin position="109"/>
        <end position="212"/>
    </location>
</feature>
<dbReference type="InterPro" id="IPR010627">
    <property type="entry name" value="Prepilin_pept_A24_N"/>
</dbReference>
<dbReference type="GO" id="GO:0004190">
    <property type="term" value="F:aspartic-type endopeptidase activity"/>
    <property type="evidence" value="ECO:0007669"/>
    <property type="project" value="UniProtKB-EC"/>
</dbReference>
<reference evidence="14" key="2">
    <citation type="journal article" date="2013" name="Stand. Genomic Sci.">
        <title>Complete genome sequence of Desulfocapsa sulfexigens, a marine deltaproteobacterium specialized in disproportionating inorganic sulfur compounds.</title>
        <authorList>
            <person name="Finster K.W."/>
            <person name="Kjeldsen K.U."/>
            <person name="Kube M."/>
            <person name="Reinhardt R."/>
            <person name="Mussmann M."/>
            <person name="Amann R."/>
            <person name="Schreiber L."/>
        </authorList>
    </citation>
    <scope>NUCLEOTIDE SEQUENCE [LARGE SCALE GENOMIC DNA]</scope>
    <source>
        <strain evidence="14">DSM 10523 / SB164P1</strain>
    </source>
</reference>
<dbReference type="GO" id="GO:0032259">
    <property type="term" value="P:methylation"/>
    <property type="evidence" value="ECO:0007669"/>
    <property type="project" value="UniProtKB-KW"/>
</dbReference>
<dbReference type="KEGG" id="dpi:BN4_11059"/>
<dbReference type="EC" id="2.1.1.-" evidence="9"/>
<keyword evidence="9" id="KW-0645">Protease</keyword>
<evidence type="ECO:0000256" key="6">
    <source>
        <dbReference type="ARBA" id="ARBA00022989"/>
    </source>
</evidence>